<proteinExistence type="predicted"/>
<dbReference type="KEGG" id="saqi:AXG55_14655"/>
<sequence length="156" mass="17754">MNNQDHNQEWQTLTQAAKAFGRTRQAIESLVKRGVVQAKPMGAKNVMHIHVPTLQIHYASKVVESVDQSNNQSNNQVVSNVSLQIELAATKADNRRLGDLVVRLEADLQLARKEIIDERKQNKELQGELLKFSKEMQGLLKQDNGLMSWIRSKKRD</sequence>
<protein>
    <recommendedName>
        <fullName evidence="4">DUF3972 domain-containing protein</fullName>
    </recommendedName>
</protein>
<dbReference type="AlphaFoldDB" id="A0A1L4D4Y4"/>
<evidence type="ECO:0008006" key="4">
    <source>
        <dbReference type="Google" id="ProtNLM"/>
    </source>
</evidence>
<keyword evidence="2" id="KW-0614">Plasmid</keyword>
<geneLocation type="plasmid" evidence="3">
    <name>pnonnen2</name>
</geneLocation>
<dbReference type="EMBL" id="CP017836">
    <property type="protein sequence ID" value="APJ05259.1"/>
    <property type="molecule type" value="Genomic_DNA"/>
</dbReference>
<dbReference type="RefSeq" id="WP_148698922.1">
    <property type="nucleotide sequence ID" value="NZ_CP017836.1"/>
</dbReference>
<feature type="coiled-coil region" evidence="1">
    <location>
        <begin position="94"/>
        <end position="142"/>
    </location>
</feature>
<evidence type="ECO:0000313" key="2">
    <source>
        <dbReference type="EMBL" id="APJ05259.1"/>
    </source>
</evidence>
<dbReference type="Proteomes" id="UP000184731">
    <property type="component" value="Plasmid pnonnen2"/>
</dbReference>
<gene>
    <name evidence="2" type="ORF">AXG55_14655</name>
</gene>
<organism evidence="2 3">
    <name type="scientific">Silvanigrella aquatica</name>
    <dbReference type="NCBI Taxonomy" id="1915309"/>
    <lineage>
        <taxon>Bacteria</taxon>
        <taxon>Pseudomonadati</taxon>
        <taxon>Bdellovibrionota</taxon>
        <taxon>Oligoflexia</taxon>
        <taxon>Silvanigrellales</taxon>
        <taxon>Silvanigrellaceae</taxon>
        <taxon>Silvanigrella</taxon>
    </lineage>
</organism>
<evidence type="ECO:0000256" key="1">
    <source>
        <dbReference type="SAM" id="Coils"/>
    </source>
</evidence>
<reference evidence="2 3" key="1">
    <citation type="submission" date="2016-10" db="EMBL/GenBank/DDBJ databases">
        <title>Silvanigrella aquatica sp. nov., isolated from a freshwater lake located in the Black Forest, Germany, description of Silvanigrellaceae fam. nov., Silvanigrellales ord. nov., reclassification of the order Bdellovibrionales in the class Oligoflexia, reclassification of the families Bacteriovoracaceae and Halobacteriovoraceae in the new order Bacteriovoracales ord. nov., and reclassification of the family Pseudobacteriovoracaceae in the order Oligoflexiales.</title>
        <authorList>
            <person name="Hahn M.W."/>
            <person name="Schmidt J."/>
            <person name="Koll U."/>
            <person name="Rohde M."/>
            <person name="Verbag S."/>
            <person name="Pitt A."/>
            <person name="Nakai R."/>
            <person name="Naganuma T."/>
            <person name="Lang E."/>
        </authorList>
    </citation>
    <scope>NUCLEOTIDE SEQUENCE [LARGE SCALE GENOMIC DNA]</scope>
    <source>
        <strain evidence="2 3">MWH-Nonnen-W8red</strain>
        <plasmid evidence="3">Plasmid pnonnen2</plasmid>
    </source>
</reference>
<accession>A0A1L4D4Y4</accession>
<name>A0A1L4D4Y4_9BACT</name>
<keyword evidence="3" id="KW-1185">Reference proteome</keyword>
<evidence type="ECO:0000313" key="3">
    <source>
        <dbReference type="Proteomes" id="UP000184731"/>
    </source>
</evidence>
<keyword evidence="1" id="KW-0175">Coiled coil</keyword>